<keyword evidence="3" id="KW-1185">Reference proteome</keyword>
<name>A0A250IM95_9BACT</name>
<proteinExistence type="predicted"/>
<protein>
    <submittedName>
        <fullName evidence="2">Uncharacterized protein</fullName>
    </submittedName>
</protein>
<evidence type="ECO:0000313" key="3">
    <source>
        <dbReference type="Proteomes" id="UP000217289"/>
    </source>
</evidence>
<feature type="region of interest" description="Disordered" evidence="1">
    <location>
        <begin position="1"/>
        <end position="24"/>
    </location>
</feature>
<dbReference type="AlphaFoldDB" id="A0A250IM95"/>
<sequence>MILVTRASGHGDGAEGVRGKTADRCHPGCAPGRWRGRVGWPSRRGQLDYWIVQSTVPPQL</sequence>
<evidence type="ECO:0000313" key="2">
    <source>
        <dbReference type="EMBL" id="ATB32869.1"/>
    </source>
</evidence>
<gene>
    <name evidence="2" type="ORF">MEBOL_006358</name>
</gene>
<accession>A0A250IM95</accession>
<reference evidence="2 3" key="1">
    <citation type="submission" date="2017-06" db="EMBL/GenBank/DDBJ databases">
        <authorList>
            <person name="Kim H.J."/>
            <person name="Triplett B.A."/>
        </authorList>
    </citation>
    <scope>NUCLEOTIDE SEQUENCE [LARGE SCALE GENOMIC DNA]</scope>
    <source>
        <strain evidence="2 3">DSM 14713</strain>
    </source>
</reference>
<dbReference type="Proteomes" id="UP000217289">
    <property type="component" value="Chromosome"/>
</dbReference>
<evidence type="ECO:0000256" key="1">
    <source>
        <dbReference type="SAM" id="MobiDB-lite"/>
    </source>
</evidence>
<organism evidence="2 3">
    <name type="scientific">Melittangium boletus DSM 14713</name>
    <dbReference type="NCBI Taxonomy" id="1294270"/>
    <lineage>
        <taxon>Bacteria</taxon>
        <taxon>Pseudomonadati</taxon>
        <taxon>Myxococcota</taxon>
        <taxon>Myxococcia</taxon>
        <taxon>Myxococcales</taxon>
        <taxon>Cystobacterineae</taxon>
        <taxon>Archangiaceae</taxon>
        <taxon>Melittangium</taxon>
    </lineage>
</organism>
<dbReference type="EMBL" id="CP022163">
    <property type="protein sequence ID" value="ATB32869.1"/>
    <property type="molecule type" value="Genomic_DNA"/>
</dbReference>
<dbReference type="KEGG" id="mbd:MEBOL_006358"/>
<feature type="compositionally biased region" description="Basic and acidic residues" evidence="1">
    <location>
        <begin position="12"/>
        <end position="24"/>
    </location>
</feature>